<accession>A0ABY7UAA0</accession>
<dbReference type="EMBL" id="CP063189">
    <property type="protein sequence ID" value="WCZ32757.1"/>
    <property type="molecule type" value="Genomic_DNA"/>
</dbReference>
<evidence type="ECO:0000259" key="2">
    <source>
        <dbReference type="Pfam" id="PF01551"/>
    </source>
</evidence>
<dbReference type="Gene3D" id="2.70.70.10">
    <property type="entry name" value="Glucose Permease (Domain IIA)"/>
    <property type="match status" value="1"/>
</dbReference>
<dbReference type="InterPro" id="IPR011055">
    <property type="entry name" value="Dup_hybrid_motif"/>
</dbReference>
<dbReference type="PANTHER" id="PTHR21666:SF289">
    <property type="entry name" value="L-ALA--D-GLU ENDOPEPTIDASE"/>
    <property type="match status" value="1"/>
</dbReference>
<feature type="domain" description="M23ase beta-sheet core" evidence="2">
    <location>
        <begin position="87"/>
        <end position="179"/>
    </location>
</feature>
<dbReference type="PANTHER" id="PTHR21666">
    <property type="entry name" value="PEPTIDASE-RELATED"/>
    <property type="match status" value="1"/>
</dbReference>
<evidence type="ECO:0000313" key="4">
    <source>
        <dbReference type="Proteomes" id="UP001220064"/>
    </source>
</evidence>
<sequence>MTAILDAIYPRPTTSDTPSDFRFPPYHYPRHPLPDQTLSRCLGVVVALLVAASPAVAAAYVDPTTGHVAPGRVLRPYEPPAHKYGPGHRGVDLALEVGDDVLAADDGTVAFAGMVAGKPVVSIDHADGIRTTYEPVHAAVQQGDRVREGQFIGTLGHSVDGYPGLNWGARTAKDSYIDPLSLLGEPVIRLKPL</sequence>
<dbReference type="CDD" id="cd12797">
    <property type="entry name" value="M23_peptidase"/>
    <property type="match status" value="1"/>
</dbReference>
<dbReference type="Proteomes" id="UP001220064">
    <property type="component" value="Chromosome"/>
</dbReference>
<evidence type="ECO:0000313" key="3">
    <source>
        <dbReference type="EMBL" id="WCZ32757.1"/>
    </source>
</evidence>
<evidence type="ECO:0000256" key="1">
    <source>
        <dbReference type="ARBA" id="ARBA00022729"/>
    </source>
</evidence>
<reference evidence="3 4" key="1">
    <citation type="submission" date="2020-10" db="EMBL/GenBank/DDBJ databases">
        <title>Complete genome sequence of Corynebacterium massiliense DSM 45435, type strain of Corynebacterium massiliense.</title>
        <authorList>
            <person name="Busche T."/>
            <person name="Kalinowski J."/>
            <person name="Ruckert C."/>
        </authorList>
    </citation>
    <scope>NUCLEOTIDE SEQUENCE [LARGE SCALE GENOMIC DNA]</scope>
    <source>
        <strain evidence="3 4">DSM 45435</strain>
    </source>
</reference>
<dbReference type="RefSeq" id="WP_022862230.1">
    <property type="nucleotide sequence ID" value="NZ_ATVG01000001.1"/>
</dbReference>
<name>A0ABY7UAA0_9CORY</name>
<dbReference type="Pfam" id="PF01551">
    <property type="entry name" value="Peptidase_M23"/>
    <property type="match status" value="1"/>
</dbReference>
<dbReference type="InterPro" id="IPR050570">
    <property type="entry name" value="Cell_wall_metabolism_enzyme"/>
</dbReference>
<gene>
    <name evidence="3" type="ORF">CMASS_06615</name>
</gene>
<dbReference type="SUPFAM" id="SSF51261">
    <property type="entry name" value="Duplicated hybrid motif"/>
    <property type="match status" value="1"/>
</dbReference>
<keyword evidence="1" id="KW-0732">Signal</keyword>
<dbReference type="InterPro" id="IPR016047">
    <property type="entry name" value="M23ase_b-sheet_dom"/>
</dbReference>
<organism evidence="3 4">
    <name type="scientific">Corynebacterium massiliense DSM 45435</name>
    <dbReference type="NCBI Taxonomy" id="1121364"/>
    <lineage>
        <taxon>Bacteria</taxon>
        <taxon>Bacillati</taxon>
        <taxon>Actinomycetota</taxon>
        <taxon>Actinomycetes</taxon>
        <taxon>Mycobacteriales</taxon>
        <taxon>Corynebacteriaceae</taxon>
        <taxon>Corynebacterium</taxon>
    </lineage>
</organism>
<keyword evidence="4" id="KW-1185">Reference proteome</keyword>
<protein>
    <submittedName>
        <fullName evidence="3">Peptidase family M23</fullName>
    </submittedName>
</protein>
<proteinExistence type="predicted"/>